<evidence type="ECO:0000259" key="6">
    <source>
        <dbReference type="Pfam" id="PF08281"/>
    </source>
</evidence>
<evidence type="ECO:0000256" key="5">
    <source>
        <dbReference type="ARBA" id="ARBA00023163"/>
    </source>
</evidence>
<dbReference type="Pfam" id="PF08281">
    <property type="entry name" value="Sigma70_r4_2"/>
    <property type="match status" value="1"/>
</dbReference>
<evidence type="ECO:0000256" key="4">
    <source>
        <dbReference type="ARBA" id="ARBA00023125"/>
    </source>
</evidence>
<evidence type="ECO:0000313" key="8">
    <source>
        <dbReference type="Proteomes" id="UP000619293"/>
    </source>
</evidence>
<dbReference type="NCBIfam" id="TIGR02983">
    <property type="entry name" value="SigE-fam_strep"/>
    <property type="match status" value="1"/>
</dbReference>
<sequence length="174" mass="19574">MDTQQAQASFEEFVAGRSAALAKIAYLLTGHREDAEDLLQAALCRAAMRWATIDDPEAYVRRILFTQSVSWWRTLKRRPPETLTDEPPTLPAAPADQDLRLVLDDALRRLTPKQRAVLVLRFYEDLSESQTAEQLACAVGTVKSQTRHALARLRELNPHLATLVGDQPRSVVTR</sequence>
<dbReference type="InterPro" id="IPR014325">
    <property type="entry name" value="RNA_pol_sigma-E_actinobac"/>
</dbReference>
<keyword evidence="3" id="KW-0731">Sigma factor</keyword>
<evidence type="ECO:0000256" key="1">
    <source>
        <dbReference type="ARBA" id="ARBA00010641"/>
    </source>
</evidence>
<comment type="caution">
    <text evidence="7">The sequence shown here is derived from an EMBL/GenBank/DDBJ whole genome shotgun (WGS) entry which is preliminary data.</text>
</comment>
<dbReference type="GO" id="GO:0003677">
    <property type="term" value="F:DNA binding"/>
    <property type="evidence" value="ECO:0007669"/>
    <property type="project" value="UniProtKB-KW"/>
</dbReference>
<protein>
    <submittedName>
        <fullName evidence="7">RNA polymerase sigma-E factor</fullName>
    </submittedName>
</protein>
<proteinExistence type="inferred from homology"/>
<reference evidence="7 8" key="1">
    <citation type="submission" date="2021-01" db="EMBL/GenBank/DDBJ databases">
        <title>Whole genome shotgun sequence of Catellatospora chokoriensis NBRC 107358.</title>
        <authorList>
            <person name="Komaki H."/>
            <person name="Tamura T."/>
        </authorList>
    </citation>
    <scope>NUCLEOTIDE SEQUENCE [LARGE SCALE GENOMIC DNA]</scope>
    <source>
        <strain evidence="7 8">NBRC 107358</strain>
    </source>
</reference>
<dbReference type="RefSeq" id="WP_191839050.1">
    <property type="nucleotide sequence ID" value="NZ_BAAALB010000006.1"/>
</dbReference>
<dbReference type="SUPFAM" id="SSF88659">
    <property type="entry name" value="Sigma3 and sigma4 domains of RNA polymerase sigma factors"/>
    <property type="match status" value="1"/>
</dbReference>
<dbReference type="InterPro" id="IPR036388">
    <property type="entry name" value="WH-like_DNA-bd_sf"/>
</dbReference>
<evidence type="ECO:0000256" key="3">
    <source>
        <dbReference type="ARBA" id="ARBA00023082"/>
    </source>
</evidence>
<feature type="domain" description="RNA polymerase sigma factor 70 region 4 type 2" evidence="6">
    <location>
        <begin position="102"/>
        <end position="153"/>
    </location>
</feature>
<comment type="similarity">
    <text evidence="1">Belongs to the sigma-70 factor family. ECF subfamily.</text>
</comment>
<dbReference type="NCBIfam" id="TIGR02937">
    <property type="entry name" value="sigma70-ECF"/>
    <property type="match status" value="1"/>
</dbReference>
<keyword evidence="4" id="KW-0238">DNA-binding</keyword>
<dbReference type="CDD" id="cd06171">
    <property type="entry name" value="Sigma70_r4"/>
    <property type="match status" value="1"/>
</dbReference>
<evidence type="ECO:0000313" key="7">
    <source>
        <dbReference type="EMBL" id="GIF94355.1"/>
    </source>
</evidence>
<dbReference type="PANTHER" id="PTHR43133:SF50">
    <property type="entry name" value="ECF RNA POLYMERASE SIGMA FACTOR SIGM"/>
    <property type="match status" value="1"/>
</dbReference>
<evidence type="ECO:0000256" key="2">
    <source>
        <dbReference type="ARBA" id="ARBA00023015"/>
    </source>
</evidence>
<dbReference type="InterPro" id="IPR013249">
    <property type="entry name" value="RNA_pol_sigma70_r4_t2"/>
</dbReference>
<dbReference type="InterPro" id="IPR039425">
    <property type="entry name" value="RNA_pol_sigma-70-like"/>
</dbReference>
<dbReference type="AlphaFoldDB" id="A0A8J3NXI9"/>
<gene>
    <name evidence="7" type="primary">sigE</name>
    <name evidence="7" type="ORF">Cch02nite_77990</name>
</gene>
<dbReference type="Gene3D" id="1.10.1740.10">
    <property type="match status" value="1"/>
</dbReference>
<dbReference type="SUPFAM" id="SSF88946">
    <property type="entry name" value="Sigma2 domain of RNA polymerase sigma factors"/>
    <property type="match status" value="1"/>
</dbReference>
<dbReference type="InterPro" id="IPR013325">
    <property type="entry name" value="RNA_pol_sigma_r2"/>
</dbReference>
<dbReference type="InterPro" id="IPR013324">
    <property type="entry name" value="RNA_pol_sigma_r3/r4-like"/>
</dbReference>
<dbReference type="EMBL" id="BONG01000093">
    <property type="protein sequence ID" value="GIF94355.1"/>
    <property type="molecule type" value="Genomic_DNA"/>
</dbReference>
<dbReference type="InterPro" id="IPR014284">
    <property type="entry name" value="RNA_pol_sigma-70_dom"/>
</dbReference>
<organism evidence="7 8">
    <name type="scientific">Catellatospora chokoriensis</name>
    <dbReference type="NCBI Taxonomy" id="310353"/>
    <lineage>
        <taxon>Bacteria</taxon>
        <taxon>Bacillati</taxon>
        <taxon>Actinomycetota</taxon>
        <taxon>Actinomycetes</taxon>
        <taxon>Micromonosporales</taxon>
        <taxon>Micromonosporaceae</taxon>
        <taxon>Catellatospora</taxon>
    </lineage>
</organism>
<dbReference type="Proteomes" id="UP000619293">
    <property type="component" value="Unassembled WGS sequence"/>
</dbReference>
<keyword evidence="5" id="KW-0804">Transcription</keyword>
<dbReference type="PANTHER" id="PTHR43133">
    <property type="entry name" value="RNA POLYMERASE ECF-TYPE SIGMA FACTO"/>
    <property type="match status" value="1"/>
</dbReference>
<keyword evidence="2" id="KW-0805">Transcription regulation</keyword>
<accession>A0A8J3NXI9</accession>
<dbReference type="GO" id="GO:0006352">
    <property type="term" value="P:DNA-templated transcription initiation"/>
    <property type="evidence" value="ECO:0007669"/>
    <property type="project" value="InterPro"/>
</dbReference>
<dbReference type="Gene3D" id="1.10.10.10">
    <property type="entry name" value="Winged helix-like DNA-binding domain superfamily/Winged helix DNA-binding domain"/>
    <property type="match status" value="1"/>
</dbReference>
<keyword evidence="8" id="KW-1185">Reference proteome</keyword>
<name>A0A8J3NXI9_9ACTN</name>
<dbReference type="GO" id="GO:0016987">
    <property type="term" value="F:sigma factor activity"/>
    <property type="evidence" value="ECO:0007669"/>
    <property type="project" value="UniProtKB-KW"/>
</dbReference>